<evidence type="ECO:0000256" key="1">
    <source>
        <dbReference type="ARBA" id="ARBA00022908"/>
    </source>
</evidence>
<gene>
    <name evidence="7" type="ORF">G4Y52_001002</name>
</gene>
<dbReference type="GO" id="GO:0003677">
    <property type="term" value="F:DNA binding"/>
    <property type="evidence" value="ECO:0007669"/>
    <property type="project" value="UniProtKB-KW"/>
</dbReference>
<comment type="caution">
    <text evidence="7">The sequence shown here is derived from an EMBL/GenBank/DDBJ whole genome shotgun (WGS) entry which is preliminary data.</text>
</comment>
<evidence type="ECO:0000259" key="6">
    <source>
        <dbReference type="PROSITE" id="PS51736"/>
    </source>
</evidence>
<organism evidence="7">
    <name type="scientific">Salmonella enterica subsp. arizonae serovar 48:z4,z24:-</name>
    <dbReference type="NCBI Taxonomy" id="1967584"/>
    <lineage>
        <taxon>Bacteria</taxon>
        <taxon>Pseudomonadati</taxon>
        <taxon>Pseudomonadota</taxon>
        <taxon>Gammaproteobacteria</taxon>
        <taxon>Enterobacterales</taxon>
        <taxon>Enterobacteriaceae</taxon>
        <taxon>Salmonella</taxon>
    </lineage>
</organism>
<dbReference type="EMBL" id="DAATNN010000004">
    <property type="protein sequence ID" value="HAE9261350.1"/>
    <property type="molecule type" value="Genomic_DNA"/>
</dbReference>
<dbReference type="AlphaFoldDB" id="A0A738X9L1"/>
<reference evidence="7" key="2">
    <citation type="submission" date="2018-07" db="EMBL/GenBank/DDBJ databases">
        <authorList>
            <consortium name="NCBI Pathogen Detection Project"/>
        </authorList>
    </citation>
    <scope>NUCLEOTIDE SEQUENCE</scope>
    <source>
        <strain evidence="7">13-3002</strain>
    </source>
</reference>
<reference evidence="7" key="1">
    <citation type="journal article" date="2018" name="Genome Biol.">
        <title>SKESA: strategic k-mer extension for scrupulous assemblies.</title>
        <authorList>
            <person name="Souvorov A."/>
            <person name="Agarwala R."/>
            <person name="Lipman D.J."/>
        </authorList>
    </citation>
    <scope>NUCLEOTIDE SEQUENCE</scope>
    <source>
        <strain evidence="7">13-3002</strain>
    </source>
</reference>
<dbReference type="InterPro" id="IPR050639">
    <property type="entry name" value="SSR_resolvase"/>
</dbReference>
<dbReference type="InterPro" id="IPR006119">
    <property type="entry name" value="Resolv_N"/>
</dbReference>
<proteinExistence type="predicted"/>
<feature type="active site" description="O-(5'-phospho-DNA)-serine intermediate" evidence="4 5">
    <location>
        <position position="20"/>
    </location>
</feature>
<dbReference type="SMART" id="SM00857">
    <property type="entry name" value="Resolvase"/>
    <property type="match status" value="1"/>
</dbReference>
<evidence type="ECO:0000256" key="4">
    <source>
        <dbReference type="PIRSR" id="PIRSR606118-50"/>
    </source>
</evidence>
<dbReference type="PROSITE" id="PS00397">
    <property type="entry name" value="RECOMBINASES_1"/>
    <property type="match status" value="1"/>
</dbReference>
<evidence type="ECO:0000256" key="5">
    <source>
        <dbReference type="PROSITE-ProRule" id="PRU10137"/>
    </source>
</evidence>
<dbReference type="PANTHER" id="PTHR30461:SF2">
    <property type="entry name" value="SERINE RECOMBINASE PINE-RELATED"/>
    <property type="match status" value="1"/>
</dbReference>
<evidence type="ECO:0000313" key="7">
    <source>
        <dbReference type="EMBL" id="HAE9261350.1"/>
    </source>
</evidence>
<dbReference type="GO" id="GO:0015074">
    <property type="term" value="P:DNA integration"/>
    <property type="evidence" value="ECO:0007669"/>
    <property type="project" value="UniProtKB-KW"/>
</dbReference>
<accession>A0A738X9L1</accession>
<evidence type="ECO:0000256" key="2">
    <source>
        <dbReference type="ARBA" id="ARBA00023125"/>
    </source>
</evidence>
<dbReference type="Pfam" id="PF00239">
    <property type="entry name" value="Resolvase"/>
    <property type="match status" value="1"/>
</dbReference>
<evidence type="ECO:0000256" key="3">
    <source>
        <dbReference type="ARBA" id="ARBA00023172"/>
    </source>
</evidence>
<name>A0A738X9L1_SALER</name>
<sequence length="209" mass="23612">MMFLNRWEMRMRDFIYCRVSTTEQTTENQLLELSRQGITAEPQRVFEEVVSGSVPMANRPKFATMLDRLERGDRVTVLKLDRLGRDVIDVMSTIRKMEEMGISIRTMDMGGVDLTSSAGKLQLGVLSVVAEFERNRIIERTREGLARAAKEGRVGGRPKAEYDHKLFLDLVGKGYGAHRIAKELGVSISKAARILKGHKEDLAKNAEDK</sequence>
<dbReference type="InterPro" id="IPR036162">
    <property type="entry name" value="Resolvase-like_N_sf"/>
</dbReference>
<dbReference type="PANTHER" id="PTHR30461">
    <property type="entry name" value="DNA-INVERTASE FROM LAMBDOID PROPHAGE"/>
    <property type="match status" value="1"/>
</dbReference>
<keyword evidence="3" id="KW-0233">DNA recombination</keyword>
<dbReference type="SUPFAM" id="SSF53041">
    <property type="entry name" value="Resolvase-like"/>
    <property type="match status" value="1"/>
</dbReference>
<dbReference type="InterPro" id="IPR006118">
    <property type="entry name" value="Recombinase_CS"/>
</dbReference>
<keyword evidence="2" id="KW-0238">DNA-binding</keyword>
<feature type="domain" description="Resolvase/invertase-type recombinase catalytic" evidence="6">
    <location>
        <begin position="12"/>
        <end position="152"/>
    </location>
</feature>
<dbReference type="PROSITE" id="PS51736">
    <property type="entry name" value="RECOMBINASES_3"/>
    <property type="match status" value="1"/>
</dbReference>
<keyword evidence="1" id="KW-0229">DNA integration</keyword>
<protein>
    <submittedName>
        <fullName evidence="7">Recombinase family protein</fullName>
    </submittedName>
</protein>
<dbReference type="CDD" id="cd03768">
    <property type="entry name" value="SR_ResInv"/>
    <property type="match status" value="1"/>
</dbReference>
<dbReference type="GO" id="GO:0000150">
    <property type="term" value="F:DNA strand exchange activity"/>
    <property type="evidence" value="ECO:0007669"/>
    <property type="project" value="InterPro"/>
</dbReference>
<dbReference type="Gene3D" id="3.40.50.1390">
    <property type="entry name" value="Resolvase, N-terminal catalytic domain"/>
    <property type="match status" value="1"/>
</dbReference>